<dbReference type="RefSeq" id="WP_137341366.1">
    <property type="nucleotide sequence ID" value="NZ_BSQH01000003.1"/>
</dbReference>
<gene>
    <name evidence="1" type="ORF">FDK13_17810</name>
</gene>
<evidence type="ECO:0008006" key="3">
    <source>
        <dbReference type="Google" id="ProtNLM"/>
    </source>
</evidence>
<keyword evidence="2" id="KW-1185">Reference proteome</keyword>
<sequence>MKSTDKNIFRKIPLFTILLYWVVSNGTQLVTAQNVLQVATKAIEKTVAAPAIRTLHINAEKADIELIAWDKTEISIVMELSARHPDRATATTDLAKVQYIADRSGKDYFLRNYILLKEGESKPLSNLKARYTIHLPASCAIDLKNTFGTIQMKGLTNNLKLNADFCTTTLLNIKGKGLLETTFGELKGIEISGDFSFTSDHTNLRLENIGGAVRMNTLYGNVEIQPSSGLTSLAIQSKKAVVSMLSKNWQQFDYDINSAYTTMKLPNGFKWKRNTTDFKDAFYSKNQIANIQISAEFGNLTIK</sequence>
<dbReference type="Proteomes" id="UP000304900">
    <property type="component" value="Unassembled WGS sequence"/>
</dbReference>
<evidence type="ECO:0000313" key="1">
    <source>
        <dbReference type="EMBL" id="TKT90823.1"/>
    </source>
</evidence>
<dbReference type="AlphaFoldDB" id="A0A4V6BKH1"/>
<proteinExistence type="predicted"/>
<evidence type="ECO:0000313" key="2">
    <source>
        <dbReference type="Proteomes" id="UP000304900"/>
    </source>
</evidence>
<comment type="caution">
    <text evidence="1">The sequence shown here is derived from an EMBL/GenBank/DDBJ whole genome shotgun (WGS) entry which is preliminary data.</text>
</comment>
<organism evidence="1 2">
    <name type="scientific">Dyadobacter frigoris</name>
    <dbReference type="NCBI Taxonomy" id="2576211"/>
    <lineage>
        <taxon>Bacteria</taxon>
        <taxon>Pseudomonadati</taxon>
        <taxon>Bacteroidota</taxon>
        <taxon>Cytophagia</taxon>
        <taxon>Cytophagales</taxon>
        <taxon>Spirosomataceae</taxon>
        <taxon>Dyadobacter</taxon>
    </lineage>
</organism>
<dbReference type="OrthoDB" id="1492551at2"/>
<reference evidence="1 2" key="1">
    <citation type="submission" date="2019-05" db="EMBL/GenBank/DDBJ databases">
        <title>Dyadobacter AR-3-8 sp. nov., isolated from arctic soil.</title>
        <authorList>
            <person name="Chaudhary D.K."/>
        </authorList>
    </citation>
    <scope>NUCLEOTIDE SEQUENCE [LARGE SCALE GENOMIC DNA]</scope>
    <source>
        <strain evidence="1 2">AR-3-8</strain>
    </source>
</reference>
<accession>A0A4V6BKH1</accession>
<protein>
    <recommendedName>
        <fullName evidence="3">DUF4097 domain-containing protein</fullName>
    </recommendedName>
</protein>
<dbReference type="EMBL" id="SZVO01000008">
    <property type="protein sequence ID" value="TKT90823.1"/>
    <property type="molecule type" value="Genomic_DNA"/>
</dbReference>
<name>A0A4V6BKH1_9BACT</name>